<keyword evidence="2" id="KW-0238">DNA-binding</keyword>
<protein>
    <submittedName>
        <fullName evidence="5">Integrase family protein</fullName>
    </submittedName>
</protein>
<dbReference type="InterPro" id="IPR022000">
    <property type="entry name" value="Min27-like_integrase_DNA_bind"/>
</dbReference>
<evidence type="ECO:0000313" key="5">
    <source>
        <dbReference type="EMBL" id="BAZ01128.1"/>
    </source>
</evidence>
<evidence type="ECO:0000256" key="1">
    <source>
        <dbReference type="ARBA" id="ARBA00008857"/>
    </source>
</evidence>
<feature type="domain" description="Tyr recombinase" evidence="4">
    <location>
        <begin position="194"/>
        <end position="383"/>
    </location>
</feature>
<dbReference type="PROSITE" id="PS51898">
    <property type="entry name" value="TYR_RECOMBINASE"/>
    <property type="match status" value="1"/>
</dbReference>
<dbReference type="InterPro" id="IPR050090">
    <property type="entry name" value="Tyrosine_recombinase_XerCD"/>
</dbReference>
<evidence type="ECO:0000313" key="6">
    <source>
        <dbReference type="Proteomes" id="UP000218785"/>
    </source>
</evidence>
<dbReference type="GO" id="GO:0006310">
    <property type="term" value="P:DNA recombination"/>
    <property type="evidence" value="ECO:0007669"/>
    <property type="project" value="UniProtKB-KW"/>
</dbReference>
<keyword evidence="6" id="KW-1185">Reference proteome</keyword>
<dbReference type="PANTHER" id="PTHR30349">
    <property type="entry name" value="PHAGE INTEGRASE-RELATED"/>
    <property type="match status" value="1"/>
</dbReference>
<dbReference type="SUPFAM" id="SSF56349">
    <property type="entry name" value="DNA breaking-rejoining enzymes"/>
    <property type="match status" value="1"/>
</dbReference>
<dbReference type="RefSeq" id="WP_096580491.1">
    <property type="nucleotide sequence ID" value="NZ_CAWNJS010000001.1"/>
</dbReference>
<gene>
    <name evidence="5" type="ORF">NIES37_51260</name>
</gene>
<dbReference type="InterPro" id="IPR011010">
    <property type="entry name" value="DNA_brk_join_enz"/>
</dbReference>
<dbReference type="InterPro" id="IPR013762">
    <property type="entry name" value="Integrase-like_cat_sf"/>
</dbReference>
<proteinExistence type="inferred from homology"/>
<dbReference type="Proteomes" id="UP000218785">
    <property type="component" value="Chromosome"/>
</dbReference>
<accession>A0A1Z4N5Y2</accession>
<dbReference type="AlphaFoldDB" id="A0A1Z4N5Y2"/>
<keyword evidence="3" id="KW-0233">DNA recombination</keyword>
<dbReference type="PANTHER" id="PTHR30349:SF64">
    <property type="entry name" value="PROPHAGE INTEGRASE INTD-RELATED"/>
    <property type="match status" value="1"/>
</dbReference>
<dbReference type="GO" id="GO:0015074">
    <property type="term" value="P:DNA integration"/>
    <property type="evidence" value="ECO:0007669"/>
    <property type="project" value="InterPro"/>
</dbReference>
<name>A0A1Z4N5Y2_9CYAN</name>
<dbReference type="Gene3D" id="1.10.150.130">
    <property type="match status" value="1"/>
</dbReference>
<dbReference type="KEGG" id="ttq:NIES37_51260"/>
<evidence type="ECO:0000256" key="3">
    <source>
        <dbReference type="ARBA" id="ARBA00023172"/>
    </source>
</evidence>
<dbReference type="InterPro" id="IPR002104">
    <property type="entry name" value="Integrase_catalytic"/>
</dbReference>
<dbReference type="Pfam" id="PF00589">
    <property type="entry name" value="Phage_integrase"/>
    <property type="match status" value="1"/>
</dbReference>
<dbReference type="Gene3D" id="1.10.443.10">
    <property type="entry name" value="Intergrase catalytic core"/>
    <property type="match status" value="1"/>
</dbReference>
<dbReference type="Pfam" id="PF12167">
    <property type="entry name" value="Arm-DNA-bind_2"/>
    <property type="match status" value="1"/>
</dbReference>
<evidence type="ECO:0000259" key="4">
    <source>
        <dbReference type="PROSITE" id="PS51898"/>
    </source>
</evidence>
<dbReference type="EMBL" id="AP018248">
    <property type="protein sequence ID" value="BAZ01128.1"/>
    <property type="molecule type" value="Genomic_DNA"/>
</dbReference>
<dbReference type="InterPro" id="IPR010998">
    <property type="entry name" value="Integrase_recombinase_N"/>
</dbReference>
<dbReference type="GO" id="GO:0003677">
    <property type="term" value="F:DNA binding"/>
    <property type="evidence" value="ECO:0007669"/>
    <property type="project" value="UniProtKB-KW"/>
</dbReference>
<dbReference type="CDD" id="cd01189">
    <property type="entry name" value="INT_ICEBs1_C_like"/>
    <property type="match status" value="1"/>
</dbReference>
<evidence type="ECO:0000256" key="2">
    <source>
        <dbReference type="ARBA" id="ARBA00023125"/>
    </source>
</evidence>
<organism evidence="5 6">
    <name type="scientific">Tolypothrix tenuis PCC 7101</name>
    <dbReference type="NCBI Taxonomy" id="231146"/>
    <lineage>
        <taxon>Bacteria</taxon>
        <taxon>Bacillati</taxon>
        <taxon>Cyanobacteriota</taxon>
        <taxon>Cyanophyceae</taxon>
        <taxon>Nostocales</taxon>
        <taxon>Tolypothrichaceae</taxon>
        <taxon>Tolypothrix</taxon>
    </lineage>
</organism>
<reference evidence="5 6" key="1">
    <citation type="submission" date="2017-06" db="EMBL/GenBank/DDBJ databases">
        <title>Genome sequencing of cyanobaciteial culture collection at National Institute for Environmental Studies (NIES).</title>
        <authorList>
            <person name="Hirose Y."/>
            <person name="Shimura Y."/>
            <person name="Fujisawa T."/>
            <person name="Nakamura Y."/>
            <person name="Kawachi M."/>
        </authorList>
    </citation>
    <scope>NUCLEOTIDE SEQUENCE [LARGE SCALE GENOMIC DNA]</scope>
    <source>
        <strain evidence="5 6">NIES-37</strain>
    </source>
</reference>
<sequence>MYQDSSRERGYKGSVSIINSNGRIQLRFHYAGKRHYLSTGWLDTPASRKLAKLKAAEIEKDILYEQLDETLAKYKPASSLSTVTPVTPIQKPKPHLDELWDKYSEFKKPQISPSTYAKDFAKHRNHIAKLPTRSLDEASAIRDHLLSNLTPDAAKRCLTQLKACCNWAMDEGLIDTNPFASMKIKVPKGTSEEQDVNPFTKEERDLIIRTFASDRYYSHYTNYVRFLFFTGCRPSEAVALKWRNITNSVIQFRESVVVSEDGLVLKEGLKTQRKRDFPINAEVKAILDEIRPEGDNSESLVFISPKGKFIDHHNFANRAWKSILDKCNVPYRKSYQTRHTFISLCVEAHINSTAIGRWTGTSAKMIDNHYGATNFTNLRPPELS</sequence>
<comment type="similarity">
    <text evidence="1">Belongs to the 'phage' integrase family.</text>
</comment>